<proteinExistence type="predicted"/>
<sequence length="112" mass="13097">MADEIGVYDVDFAERNIEHFKGKYIKVDMDLKSTKDVPWCGIFKSGRDYMAFRVVKSTNITEKDKQFCIGVVKAVRQLTRLKSISEVFFTMEDRKTLDDDGFGPSWYFYKPN</sequence>
<gene>
    <name evidence="1" type="ORF">MGAL_10B002282</name>
</gene>
<dbReference type="OrthoDB" id="10046154at2759"/>
<keyword evidence="2" id="KW-1185">Reference proteome</keyword>
<protein>
    <submittedName>
        <fullName evidence="1">Uncharacterized protein</fullName>
    </submittedName>
</protein>
<comment type="caution">
    <text evidence="1">The sequence shown here is derived from an EMBL/GenBank/DDBJ whole genome shotgun (WGS) entry which is preliminary data.</text>
</comment>
<name>A0A8B6CN66_MYTGA</name>
<dbReference type="AlphaFoldDB" id="A0A8B6CN66"/>
<accession>A0A8B6CN66</accession>
<organism evidence="1 2">
    <name type="scientific">Mytilus galloprovincialis</name>
    <name type="common">Mediterranean mussel</name>
    <dbReference type="NCBI Taxonomy" id="29158"/>
    <lineage>
        <taxon>Eukaryota</taxon>
        <taxon>Metazoa</taxon>
        <taxon>Spiralia</taxon>
        <taxon>Lophotrochozoa</taxon>
        <taxon>Mollusca</taxon>
        <taxon>Bivalvia</taxon>
        <taxon>Autobranchia</taxon>
        <taxon>Pteriomorphia</taxon>
        <taxon>Mytilida</taxon>
        <taxon>Mytiloidea</taxon>
        <taxon>Mytilidae</taxon>
        <taxon>Mytilinae</taxon>
        <taxon>Mytilus</taxon>
    </lineage>
</organism>
<evidence type="ECO:0000313" key="1">
    <source>
        <dbReference type="EMBL" id="VDI06599.1"/>
    </source>
</evidence>
<dbReference type="Proteomes" id="UP000596742">
    <property type="component" value="Unassembled WGS sequence"/>
</dbReference>
<evidence type="ECO:0000313" key="2">
    <source>
        <dbReference type="Proteomes" id="UP000596742"/>
    </source>
</evidence>
<reference evidence="1" key="1">
    <citation type="submission" date="2018-11" db="EMBL/GenBank/DDBJ databases">
        <authorList>
            <person name="Alioto T."/>
            <person name="Alioto T."/>
        </authorList>
    </citation>
    <scope>NUCLEOTIDE SEQUENCE</scope>
</reference>
<dbReference type="EMBL" id="UYJE01001947">
    <property type="protein sequence ID" value="VDI06599.1"/>
    <property type="molecule type" value="Genomic_DNA"/>
</dbReference>